<proteinExistence type="predicted"/>
<organism evidence="1 2">
    <name type="scientific">Penicillium thymicola</name>
    <dbReference type="NCBI Taxonomy" id="293382"/>
    <lineage>
        <taxon>Eukaryota</taxon>
        <taxon>Fungi</taxon>
        <taxon>Dikarya</taxon>
        <taxon>Ascomycota</taxon>
        <taxon>Pezizomycotina</taxon>
        <taxon>Eurotiomycetes</taxon>
        <taxon>Eurotiomycetidae</taxon>
        <taxon>Eurotiales</taxon>
        <taxon>Aspergillaceae</taxon>
        <taxon>Penicillium</taxon>
    </lineage>
</organism>
<dbReference type="Proteomes" id="UP001227192">
    <property type="component" value="Unassembled WGS sequence"/>
</dbReference>
<keyword evidence="2" id="KW-1185">Reference proteome</keyword>
<evidence type="ECO:0000313" key="2">
    <source>
        <dbReference type="Proteomes" id="UP001227192"/>
    </source>
</evidence>
<dbReference type="EMBL" id="LACB01000109">
    <property type="protein sequence ID" value="KAJ9488671.1"/>
    <property type="molecule type" value="Genomic_DNA"/>
</dbReference>
<reference evidence="1" key="1">
    <citation type="submission" date="2015-06" db="EMBL/GenBank/DDBJ databases">
        <authorList>
            <person name="Nguyen H."/>
        </authorList>
    </citation>
    <scope>NUCLEOTIDE SEQUENCE</scope>
    <source>
        <strain evidence="1">DAOM 180753</strain>
    </source>
</reference>
<gene>
    <name evidence="1" type="ORF">VN97_g4604</name>
</gene>
<name>A0AAI9TK59_PENTH</name>
<comment type="caution">
    <text evidence="1">The sequence shown here is derived from an EMBL/GenBank/DDBJ whole genome shotgun (WGS) entry which is preliminary data.</text>
</comment>
<reference evidence="1" key="2">
    <citation type="journal article" date="2016" name="Fungal Biol.">
        <title>Ochratoxin A production by Penicillium thymicola.</title>
        <authorList>
            <person name="Nguyen H.D.T."/>
            <person name="McMullin D.R."/>
            <person name="Ponomareva E."/>
            <person name="Riley R."/>
            <person name="Pomraning K.R."/>
            <person name="Baker S.E."/>
            <person name="Seifert K.A."/>
        </authorList>
    </citation>
    <scope>NUCLEOTIDE SEQUENCE</scope>
    <source>
        <strain evidence="1">DAOM 180753</strain>
    </source>
</reference>
<protein>
    <submittedName>
        <fullName evidence="1">Uncharacterized protein</fullName>
    </submittedName>
</protein>
<sequence>MQQWLEMLAWIITSLGISENRPRVQGDKTVSLNSIQVDILTQCGIDMYMIAADMPQEYLQYLPQSTKSCSPLKPDTFLSMHLLGPLAILSKGHMENFGFHAVALTIIQARDWDKKGGDKENPVLIYLWSFSGFYKAWMLFPTTGRRRKKYSQMGKSRSKS</sequence>
<evidence type="ECO:0000313" key="1">
    <source>
        <dbReference type="EMBL" id="KAJ9488671.1"/>
    </source>
</evidence>
<dbReference type="AlphaFoldDB" id="A0AAI9TK59"/>
<accession>A0AAI9TK59</accession>